<proteinExistence type="predicted"/>
<evidence type="ECO:0000313" key="1">
    <source>
        <dbReference type="EMBL" id="SDF87357.1"/>
    </source>
</evidence>
<evidence type="ECO:0000313" key="2">
    <source>
        <dbReference type="Proteomes" id="UP000183812"/>
    </source>
</evidence>
<dbReference type="AlphaFoldDB" id="A0A1G7PMA1"/>
<organism evidence="1 2">
    <name type="scientific">Rhodobacter capsulatus</name>
    <name type="common">Rhodopseudomonas capsulata</name>
    <dbReference type="NCBI Taxonomy" id="1061"/>
    <lineage>
        <taxon>Bacteria</taxon>
        <taxon>Pseudomonadati</taxon>
        <taxon>Pseudomonadota</taxon>
        <taxon>Alphaproteobacteria</taxon>
        <taxon>Rhodobacterales</taxon>
        <taxon>Rhodobacter group</taxon>
        <taxon>Rhodobacter</taxon>
    </lineage>
</organism>
<reference evidence="1 2" key="1">
    <citation type="submission" date="2016-10" db="EMBL/GenBank/DDBJ databases">
        <authorList>
            <person name="de Groot N.N."/>
        </authorList>
    </citation>
    <scope>NUCLEOTIDE SEQUENCE [LARGE SCALE GENOMIC DNA]</scope>
    <source>
        <strain evidence="2">DSM 938 / 37b4</strain>
    </source>
</reference>
<dbReference type="Proteomes" id="UP000183812">
    <property type="component" value="Unassembled WGS sequence"/>
</dbReference>
<name>A0A1G7PMA1_RHOCA</name>
<dbReference type="EMBL" id="FNAY01000019">
    <property type="protein sequence ID" value="SDF87357.1"/>
    <property type="molecule type" value="Genomic_DNA"/>
</dbReference>
<gene>
    <name evidence="1" type="ORF">SAMN04244550_03010</name>
</gene>
<sequence length="46" mass="5269">MILPADIITQASDWVREDRNRRVRLTESFLNGTGGRLLEALREVSL</sequence>
<protein>
    <submittedName>
        <fullName evidence="1">Uncharacterized protein</fullName>
    </submittedName>
</protein>
<accession>A0A1G7PMA1</accession>